<evidence type="ECO:0000313" key="2">
    <source>
        <dbReference type="Proteomes" id="UP001385951"/>
    </source>
</evidence>
<accession>A0AAW0FRM0</accession>
<keyword evidence="2" id="KW-1185">Reference proteome</keyword>
<reference evidence="1 2" key="1">
    <citation type="submission" date="2022-09" db="EMBL/GenBank/DDBJ databases">
        <authorList>
            <person name="Palmer J.M."/>
        </authorList>
    </citation>
    <scope>NUCLEOTIDE SEQUENCE [LARGE SCALE GENOMIC DNA]</scope>
    <source>
        <strain evidence="1 2">DSM 7382</strain>
    </source>
</reference>
<name>A0AAW0FRM0_9APHY</name>
<dbReference type="SUPFAM" id="SSF53098">
    <property type="entry name" value="Ribonuclease H-like"/>
    <property type="match status" value="1"/>
</dbReference>
<comment type="caution">
    <text evidence="1">The sequence shown here is derived from an EMBL/GenBank/DDBJ whole genome shotgun (WGS) entry which is preliminary data.</text>
</comment>
<dbReference type="InterPro" id="IPR012337">
    <property type="entry name" value="RNaseH-like_sf"/>
</dbReference>
<dbReference type="AlphaFoldDB" id="A0AAW0FRM0"/>
<sequence>MKRAVAMHWNTHAEVIERALYLHLAIDKLLSLSKYDKCGKKGLQQYKLEPLEWRILTQLEHILGAFLAATVCVSKSKVPLLHEVIPLIDSCTGILEDAIADLTNHQAVHVAAARGLNVLNKYYSKTDDSIMYHIAMIMHPRYKL</sequence>
<proteinExistence type="predicted"/>
<organism evidence="1 2">
    <name type="scientific">Cerrena zonata</name>
    <dbReference type="NCBI Taxonomy" id="2478898"/>
    <lineage>
        <taxon>Eukaryota</taxon>
        <taxon>Fungi</taxon>
        <taxon>Dikarya</taxon>
        <taxon>Basidiomycota</taxon>
        <taxon>Agaricomycotina</taxon>
        <taxon>Agaricomycetes</taxon>
        <taxon>Polyporales</taxon>
        <taxon>Cerrenaceae</taxon>
        <taxon>Cerrena</taxon>
    </lineage>
</organism>
<dbReference type="EMBL" id="JASBNA010000051">
    <property type="protein sequence ID" value="KAK7680163.1"/>
    <property type="molecule type" value="Genomic_DNA"/>
</dbReference>
<gene>
    <name evidence="1" type="ORF">QCA50_016672</name>
</gene>
<protein>
    <submittedName>
        <fullName evidence="1">Uncharacterized protein</fullName>
    </submittedName>
</protein>
<dbReference type="Proteomes" id="UP001385951">
    <property type="component" value="Unassembled WGS sequence"/>
</dbReference>
<evidence type="ECO:0000313" key="1">
    <source>
        <dbReference type="EMBL" id="KAK7680163.1"/>
    </source>
</evidence>